<comment type="caution">
    <text evidence="10">The sequence shown here is derived from an EMBL/GenBank/DDBJ whole genome shotgun (WGS) entry which is preliminary data.</text>
</comment>
<evidence type="ECO:0000256" key="1">
    <source>
        <dbReference type="ARBA" id="ARBA00004498"/>
    </source>
</evidence>
<name>A0AAD8E8I5_DIPPU</name>
<reference evidence="10" key="1">
    <citation type="journal article" date="2023" name="IScience">
        <title>Live-bearing cockroach genome reveals convergent evolutionary mechanisms linked to viviparity in insects and beyond.</title>
        <authorList>
            <person name="Fouks B."/>
            <person name="Harrison M.C."/>
            <person name="Mikhailova A.A."/>
            <person name="Marchal E."/>
            <person name="English S."/>
            <person name="Carruthers M."/>
            <person name="Jennings E.C."/>
            <person name="Chiamaka E.L."/>
            <person name="Frigard R.A."/>
            <person name="Pippel M."/>
            <person name="Attardo G.M."/>
            <person name="Benoit J.B."/>
            <person name="Bornberg-Bauer E."/>
            <person name="Tobe S.S."/>
        </authorList>
    </citation>
    <scope>NUCLEOTIDE SEQUENCE</scope>
    <source>
        <strain evidence="10">Stay&amp;Tobe</strain>
    </source>
</reference>
<gene>
    <name evidence="10" type="ORF">L9F63_024238</name>
</gene>
<dbReference type="SMART" id="SM00097">
    <property type="entry name" value="WNT1"/>
    <property type="match status" value="1"/>
</dbReference>
<dbReference type="InterPro" id="IPR018161">
    <property type="entry name" value="Wnt_CS"/>
</dbReference>
<feature type="non-terminal residue" evidence="10">
    <location>
        <position position="298"/>
    </location>
</feature>
<evidence type="ECO:0000313" key="10">
    <source>
        <dbReference type="EMBL" id="KAJ9580587.1"/>
    </source>
</evidence>
<evidence type="ECO:0000313" key="11">
    <source>
        <dbReference type="Proteomes" id="UP001233999"/>
    </source>
</evidence>
<keyword evidence="3 9" id="KW-0217">Developmental protein</keyword>
<dbReference type="Pfam" id="PF00110">
    <property type="entry name" value="wnt"/>
    <property type="match status" value="1"/>
</dbReference>
<evidence type="ECO:0000256" key="8">
    <source>
        <dbReference type="ARBA" id="ARBA00023288"/>
    </source>
</evidence>
<comment type="similarity">
    <text evidence="2 9">Belongs to the Wnt family.</text>
</comment>
<keyword evidence="11" id="KW-1185">Reference proteome</keyword>
<dbReference type="GO" id="GO:0005109">
    <property type="term" value="F:frizzled binding"/>
    <property type="evidence" value="ECO:0007669"/>
    <property type="project" value="TreeGrafter"/>
</dbReference>
<evidence type="ECO:0000256" key="5">
    <source>
        <dbReference type="ARBA" id="ARBA00022530"/>
    </source>
</evidence>
<proteinExistence type="inferred from homology"/>
<dbReference type="FunFam" id="3.30.2460.20:FF:000001">
    <property type="entry name" value="Wnt homolog"/>
    <property type="match status" value="1"/>
</dbReference>
<keyword evidence="4" id="KW-0964">Secreted</keyword>
<accession>A0AAD8E8I5</accession>
<dbReference type="PANTHER" id="PTHR12027">
    <property type="entry name" value="WNT RELATED"/>
    <property type="match status" value="1"/>
</dbReference>
<keyword evidence="6 9" id="KW-0879">Wnt signaling pathway</keyword>
<dbReference type="GO" id="GO:0060560">
    <property type="term" value="P:developmental growth involved in morphogenesis"/>
    <property type="evidence" value="ECO:0007669"/>
    <property type="project" value="UniProtKB-ARBA"/>
</dbReference>
<dbReference type="GO" id="GO:0007517">
    <property type="term" value="P:muscle organ development"/>
    <property type="evidence" value="ECO:0007669"/>
    <property type="project" value="UniProtKB-ARBA"/>
</dbReference>
<protein>
    <recommendedName>
        <fullName evidence="9">Protein Wnt</fullName>
    </recommendedName>
</protein>
<keyword evidence="7" id="KW-1015">Disulfide bond</keyword>
<dbReference type="GO" id="GO:0060070">
    <property type="term" value="P:canonical Wnt signaling pathway"/>
    <property type="evidence" value="ECO:0007669"/>
    <property type="project" value="TreeGrafter"/>
</dbReference>
<evidence type="ECO:0000256" key="9">
    <source>
        <dbReference type="RuleBase" id="RU003500"/>
    </source>
</evidence>
<comment type="function">
    <text evidence="9">Ligand for members of the frizzled family of seven transmembrane receptors.</text>
</comment>
<dbReference type="GO" id="GO:0005125">
    <property type="term" value="F:cytokine activity"/>
    <property type="evidence" value="ECO:0007669"/>
    <property type="project" value="TreeGrafter"/>
</dbReference>
<comment type="subcellular location">
    <subcellularLocation>
        <location evidence="1 9">Secreted</location>
        <location evidence="1 9">Extracellular space</location>
        <location evidence="1 9">Extracellular matrix</location>
    </subcellularLocation>
</comment>
<dbReference type="InterPro" id="IPR005817">
    <property type="entry name" value="Wnt"/>
</dbReference>
<dbReference type="Proteomes" id="UP001233999">
    <property type="component" value="Unassembled WGS sequence"/>
</dbReference>
<dbReference type="InterPro" id="IPR043158">
    <property type="entry name" value="Wnt_C"/>
</dbReference>
<dbReference type="GO" id="GO:0045165">
    <property type="term" value="P:cell fate commitment"/>
    <property type="evidence" value="ECO:0007669"/>
    <property type="project" value="TreeGrafter"/>
</dbReference>
<dbReference type="PRINTS" id="PR01349">
    <property type="entry name" value="WNTPROTEIN"/>
</dbReference>
<evidence type="ECO:0000256" key="6">
    <source>
        <dbReference type="ARBA" id="ARBA00022687"/>
    </source>
</evidence>
<evidence type="ECO:0000256" key="3">
    <source>
        <dbReference type="ARBA" id="ARBA00022473"/>
    </source>
</evidence>
<dbReference type="GO" id="GO:0000902">
    <property type="term" value="P:cell morphogenesis"/>
    <property type="evidence" value="ECO:0007669"/>
    <property type="project" value="UniProtKB-ARBA"/>
</dbReference>
<dbReference type="AlphaFoldDB" id="A0AAD8E8I5"/>
<evidence type="ECO:0000256" key="4">
    <source>
        <dbReference type="ARBA" id="ARBA00022525"/>
    </source>
</evidence>
<dbReference type="GO" id="GO:0030182">
    <property type="term" value="P:neuron differentiation"/>
    <property type="evidence" value="ECO:0007669"/>
    <property type="project" value="TreeGrafter"/>
</dbReference>
<keyword evidence="5" id="KW-0272">Extracellular matrix</keyword>
<sequence>RKPNGKQGTRLIYLQAELSVILLYTKEIGYFNTSQHSTDLFAKTGFPSKHLTVPLQRQGAFQETGGVPKLQAWIFSRSVRVLHVRFKGITDNLNYGVHFAQRFVDAPEREKPPEGKSRKSWAMRMKMNLHNNEAGRQVVSGLMKMQCRCHGISGSCEVKTCWRTLPSFNEIGDTLKRKYREAVQVTPKSRKHQRRNGKLKLKPKSKRWQGAVKKGELIHIHKSPNYCVNDPQKGIPGTSGRVCNKTSHGPDSCDLLCCGRGYNTQVIKHVERCQCKFVWCCSVKCKNCETLIDRHTCK</sequence>
<dbReference type="EMBL" id="JASPKZ010008260">
    <property type="protein sequence ID" value="KAJ9580587.1"/>
    <property type="molecule type" value="Genomic_DNA"/>
</dbReference>
<keyword evidence="8" id="KW-0449">Lipoprotein</keyword>
<dbReference type="PANTHER" id="PTHR12027:SF70">
    <property type="entry name" value="PROTEIN WNT-16"/>
    <property type="match status" value="1"/>
</dbReference>
<evidence type="ECO:0000256" key="7">
    <source>
        <dbReference type="ARBA" id="ARBA00023157"/>
    </source>
</evidence>
<dbReference type="GO" id="GO:0005615">
    <property type="term" value="C:extracellular space"/>
    <property type="evidence" value="ECO:0007669"/>
    <property type="project" value="TreeGrafter"/>
</dbReference>
<evidence type="ECO:0000256" key="2">
    <source>
        <dbReference type="ARBA" id="ARBA00005683"/>
    </source>
</evidence>
<reference evidence="10" key="2">
    <citation type="submission" date="2023-05" db="EMBL/GenBank/DDBJ databases">
        <authorList>
            <person name="Fouks B."/>
        </authorList>
    </citation>
    <scope>NUCLEOTIDE SEQUENCE</scope>
    <source>
        <strain evidence="10">Stay&amp;Tobe</strain>
        <tissue evidence="10">Testes</tissue>
    </source>
</reference>
<organism evidence="10 11">
    <name type="scientific">Diploptera punctata</name>
    <name type="common">Pacific beetle cockroach</name>
    <dbReference type="NCBI Taxonomy" id="6984"/>
    <lineage>
        <taxon>Eukaryota</taxon>
        <taxon>Metazoa</taxon>
        <taxon>Ecdysozoa</taxon>
        <taxon>Arthropoda</taxon>
        <taxon>Hexapoda</taxon>
        <taxon>Insecta</taxon>
        <taxon>Pterygota</taxon>
        <taxon>Neoptera</taxon>
        <taxon>Polyneoptera</taxon>
        <taxon>Dictyoptera</taxon>
        <taxon>Blattodea</taxon>
        <taxon>Blaberoidea</taxon>
        <taxon>Blaberidae</taxon>
        <taxon>Diplopterinae</taxon>
        <taxon>Diploptera</taxon>
    </lineage>
</organism>
<dbReference type="PROSITE" id="PS00246">
    <property type="entry name" value="WNT1"/>
    <property type="match status" value="1"/>
</dbReference>
<dbReference type="Gene3D" id="3.30.2460.20">
    <property type="match status" value="1"/>
</dbReference>